<keyword evidence="3" id="KW-1185">Reference proteome</keyword>
<dbReference type="Proteomes" id="UP000281098">
    <property type="component" value="Unassembled WGS sequence"/>
</dbReference>
<evidence type="ECO:0000313" key="3">
    <source>
        <dbReference type="Proteomes" id="UP000281098"/>
    </source>
</evidence>
<organism evidence="2 3">
    <name type="scientific">Burkholderia stagnalis</name>
    <dbReference type="NCBI Taxonomy" id="1503054"/>
    <lineage>
        <taxon>Bacteria</taxon>
        <taxon>Pseudomonadati</taxon>
        <taxon>Pseudomonadota</taxon>
        <taxon>Betaproteobacteria</taxon>
        <taxon>Burkholderiales</taxon>
        <taxon>Burkholderiaceae</taxon>
        <taxon>Burkholderia</taxon>
        <taxon>Burkholderia cepacia complex</taxon>
    </lineage>
</organism>
<protein>
    <submittedName>
        <fullName evidence="2">Type I toxin-antitoxin system ptaRNA1 family toxin</fullName>
    </submittedName>
</protein>
<dbReference type="InterPro" id="IPR024640">
    <property type="entry name" value="Toxin-antitoxin_type_1_toxin"/>
</dbReference>
<sequence>MATTNNTEPWQVVHEAAKSLATLEFMEQSAARELSQTAEAVANLLMVVFYQAETGRATHADFDEAMAVVRRALNLVPTKANCVTARGGESESHRRRRLAGMLGVQ</sequence>
<dbReference type="Pfam" id="PF12703">
    <property type="entry name" value="ptaRNA1_toxin"/>
    <property type="match status" value="1"/>
</dbReference>
<feature type="region of interest" description="Disordered" evidence="1">
    <location>
        <begin position="86"/>
        <end position="105"/>
    </location>
</feature>
<gene>
    <name evidence="2" type="ORF">DF017_28745</name>
</gene>
<dbReference type="EMBL" id="QTPM01000049">
    <property type="protein sequence ID" value="RQY85541.1"/>
    <property type="molecule type" value="Genomic_DNA"/>
</dbReference>
<reference evidence="2 3" key="1">
    <citation type="submission" date="2018-08" db="EMBL/GenBank/DDBJ databases">
        <title>Comparative analysis of Burkholderia isolates from Puerto Rico.</title>
        <authorList>
            <person name="Hall C."/>
            <person name="Sahl J."/>
            <person name="Wagner D."/>
        </authorList>
    </citation>
    <scope>NUCLEOTIDE SEQUENCE [LARGE SCALE GENOMIC DNA]</scope>
    <source>
        <strain evidence="2 3">Bp8966</strain>
    </source>
</reference>
<evidence type="ECO:0000313" key="2">
    <source>
        <dbReference type="EMBL" id="RQY85541.1"/>
    </source>
</evidence>
<proteinExistence type="predicted"/>
<name>A0ABX9YI21_9BURK</name>
<comment type="caution">
    <text evidence="2">The sequence shown here is derived from an EMBL/GenBank/DDBJ whole genome shotgun (WGS) entry which is preliminary data.</text>
</comment>
<evidence type="ECO:0000256" key="1">
    <source>
        <dbReference type="SAM" id="MobiDB-lite"/>
    </source>
</evidence>
<accession>A0ABX9YI21</accession>